<feature type="signal peptide" evidence="1">
    <location>
        <begin position="1"/>
        <end position="21"/>
    </location>
</feature>
<dbReference type="InterPro" id="IPR050114">
    <property type="entry name" value="UPF0173_UPF0282_UlaG_hydrolase"/>
</dbReference>
<evidence type="ECO:0000313" key="3">
    <source>
        <dbReference type="Proteomes" id="UP000247973"/>
    </source>
</evidence>
<dbReference type="InterPro" id="IPR036866">
    <property type="entry name" value="RibonucZ/Hydroxyglut_hydro"/>
</dbReference>
<dbReference type="EMBL" id="QICL01000008">
    <property type="protein sequence ID" value="PXV65083.1"/>
    <property type="molecule type" value="Genomic_DNA"/>
</dbReference>
<dbReference type="RefSeq" id="WP_110310357.1">
    <property type="nucleotide sequence ID" value="NZ_QICL01000008.1"/>
</dbReference>
<protein>
    <submittedName>
        <fullName evidence="2">L-ascorbate metabolism protein UlaG (Beta-lactamase superfamily)</fullName>
    </submittedName>
</protein>
<dbReference type="PANTHER" id="PTHR43546:SF3">
    <property type="entry name" value="UPF0173 METAL-DEPENDENT HYDROLASE MJ1163"/>
    <property type="match status" value="1"/>
</dbReference>
<feature type="chain" id="PRO_5016069218" evidence="1">
    <location>
        <begin position="22"/>
        <end position="271"/>
    </location>
</feature>
<dbReference type="Proteomes" id="UP000247973">
    <property type="component" value="Unassembled WGS sequence"/>
</dbReference>
<evidence type="ECO:0000256" key="1">
    <source>
        <dbReference type="SAM" id="SignalP"/>
    </source>
</evidence>
<proteinExistence type="predicted"/>
<sequence>MRGLIVFFTAAALLSIGTACNSDRKVEVINNSASSDNSDMKESPSQPLTSDSYITKLGELNVTLVGHASLMLEINGKIIHVDPYSKVADYSKLPKADLILLTHEHSDHLDLGAIEQIRQAKTRFIVSKVCADSIGYGEVLNNGDKTIFEKIDIQAVPAYNIENKKDNGEYYHPKGRGNGYVLTLGSEKVYIAGDTENIPEMEQLKGAYIAFLPKNTPYTMTDDMFIDAAQKVSPVYLYPYHFSEFNDKKIIKALEKENNKAKLLVRSMSNL</sequence>
<evidence type="ECO:0000313" key="2">
    <source>
        <dbReference type="EMBL" id="PXV65083.1"/>
    </source>
</evidence>
<reference evidence="2 3" key="1">
    <citation type="submission" date="2018-03" db="EMBL/GenBank/DDBJ databases">
        <title>Genomic Encyclopedia of Archaeal and Bacterial Type Strains, Phase II (KMG-II): from individual species to whole genera.</title>
        <authorList>
            <person name="Goeker M."/>
        </authorList>
    </citation>
    <scope>NUCLEOTIDE SEQUENCE [LARGE SCALE GENOMIC DNA]</scope>
    <source>
        <strain evidence="2 3">DSM 100214</strain>
    </source>
</reference>
<dbReference type="SUPFAM" id="SSF56281">
    <property type="entry name" value="Metallo-hydrolase/oxidoreductase"/>
    <property type="match status" value="1"/>
</dbReference>
<comment type="caution">
    <text evidence="2">The sequence shown here is derived from an EMBL/GenBank/DDBJ whole genome shotgun (WGS) entry which is preliminary data.</text>
</comment>
<gene>
    <name evidence="2" type="ORF">CLV62_10881</name>
</gene>
<dbReference type="PANTHER" id="PTHR43546">
    <property type="entry name" value="UPF0173 METAL-DEPENDENT HYDROLASE MJ1163-RELATED"/>
    <property type="match status" value="1"/>
</dbReference>
<name>A0A2V3PRT3_9BACT</name>
<keyword evidence="1" id="KW-0732">Signal</keyword>
<dbReference type="Pfam" id="PF13483">
    <property type="entry name" value="Lactamase_B_3"/>
    <property type="match status" value="1"/>
</dbReference>
<dbReference type="AlphaFoldDB" id="A0A2V3PRT3"/>
<dbReference type="Gene3D" id="3.60.15.10">
    <property type="entry name" value="Ribonuclease Z/Hydroxyacylglutathione hydrolase-like"/>
    <property type="match status" value="1"/>
</dbReference>
<dbReference type="OrthoDB" id="9789133at2"/>
<organism evidence="2 3">
    <name type="scientific">Dysgonomonas alginatilytica</name>
    <dbReference type="NCBI Taxonomy" id="1605892"/>
    <lineage>
        <taxon>Bacteria</taxon>
        <taxon>Pseudomonadati</taxon>
        <taxon>Bacteroidota</taxon>
        <taxon>Bacteroidia</taxon>
        <taxon>Bacteroidales</taxon>
        <taxon>Dysgonomonadaceae</taxon>
        <taxon>Dysgonomonas</taxon>
    </lineage>
</organism>
<dbReference type="PROSITE" id="PS51257">
    <property type="entry name" value="PROKAR_LIPOPROTEIN"/>
    <property type="match status" value="1"/>
</dbReference>
<keyword evidence="3" id="KW-1185">Reference proteome</keyword>
<accession>A0A2V3PRT3</accession>